<sequence>MTESNTLPTGDNVEGDPPVTVMVTRKPVEGKESEFEDYITGITNAAMQWPGHMGTNVFRPNKPNGSYRIVFRFDHLSNLQNWESSPERAEWREIAEQVSQPREIQTITGLEAWFTLPDCAINVHPPKYKMAFLVWLGVFTLVTLLSLLIGSYIEDLPLVVRTFSLTIIVVPTLTYFVLPFLTRLFSRWLYPSGSS</sequence>
<evidence type="ECO:0000313" key="4">
    <source>
        <dbReference type="Proteomes" id="UP000094849"/>
    </source>
</evidence>
<dbReference type="InterPro" id="IPR038762">
    <property type="entry name" value="ABM_predict"/>
</dbReference>
<gene>
    <name evidence="3" type="ORF">A3196_03590</name>
</gene>
<evidence type="ECO:0000313" key="3">
    <source>
        <dbReference type="EMBL" id="ODB95922.1"/>
    </source>
</evidence>
<dbReference type="OrthoDB" id="1494254at2"/>
<dbReference type="Pfam" id="PF03992">
    <property type="entry name" value="ABM"/>
    <property type="match status" value="1"/>
</dbReference>
<dbReference type="InterPro" id="IPR007138">
    <property type="entry name" value="ABM_dom"/>
</dbReference>
<keyword evidence="1" id="KW-0812">Transmembrane</keyword>
<dbReference type="PANTHER" id="PTHR40057:SF1">
    <property type="entry name" value="SLR1162 PROTEIN"/>
    <property type="match status" value="1"/>
</dbReference>
<keyword evidence="1" id="KW-0472">Membrane</keyword>
<dbReference type="EMBL" id="LVJZ01000003">
    <property type="protein sequence ID" value="ODB95922.1"/>
    <property type="molecule type" value="Genomic_DNA"/>
</dbReference>
<keyword evidence="4" id="KW-1185">Reference proteome</keyword>
<feature type="transmembrane region" description="Helical" evidence="1">
    <location>
        <begin position="132"/>
        <end position="153"/>
    </location>
</feature>
<feature type="transmembrane region" description="Helical" evidence="1">
    <location>
        <begin position="159"/>
        <end position="181"/>
    </location>
</feature>
<proteinExistence type="predicted"/>
<feature type="domain" description="ABM" evidence="2">
    <location>
        <begin position="18"/>
        <end position="93"/>
    </location>
</feature>
<dbReference type="Proteomes" id="UP000094849">
    <property type="component" value="Unassembled WGS sequence"/>
</dbReference>
<reference evidence="3 4" key="1">
    <citation type="submission" date="2016-03" db="EMBL/GenBank/DDBJ databases">
        <title>Chemosynthetic sulphur-oxidizing symbionts of marine invertebrate animals are capable of nitrogen fixation.</title>
        <authorList>
            <person name="Petersen J.M."/>
            <person name="Kemper A."/>
            <person name="Gruber-Vodicka H."/>
            <person name="Cardini U."/>
            <person name="Geest Mvander."/>
            <person name="Kleiner M."/>
            <person name="Bulgheresi S."/>
            <person name="Fussmann M."/>
            <person name="Herbold C."/>
            <person name="Seah B.K.B."/>
            <person name="Antony C.Paul."/>
            <person name="Liu D."/>
            <person name="Belitz A."/>
            <person name="Weber M."/>
        </authorList>
    </citation>
    <scope>NUCLEOTIDE SEQUENCE [LARGE SCALE GENOMIC DNA]</scope>
    <source>
        <strain evidence="3">G_D</strain>
    </source>
</reference>
<dbReference type="AlphaFoldDB" id="A0A1E2UMV7"/>
<comment type="caution">
    <text evidence="3">The sequence shown here is derived from an EMBL/GenBank/DDBJ whole genome shotgun (WGS) entry which is preliminary data.</text>
</comment>
<keyword evidence="1" id="KW-1133">Transmembrane helix</keyword>
<dbReference type="STRING" id="1818881.A3196_03590"/>
<organism evidence="3 4">
    <name type="scientific">Candidatus Thiodiazotropha endoloripes</name>
    <dbReference type="NCBI Taxonomy" id="1818881"/>
    <lineage>
        <taxon>Bacteria</taxon>
        <taxon>Pseudomonadati</taxon>
        <taxon>Pseudomonadota</taxon>
        <taxon>Gammaproteobacteria</taxon>
        <taxon>Chromatiales</taxon>
        <taxon>Sedimenticolaceae</taxon>
        <taxon>Candidatus Thiodiazotropha</taxon>
    </lineage>
</organism>
<name>A0A1E2UMV7_9GAMM</name>
<dbReference type="RefSeq" id="WP_069003312.1">
    <property type="nucleotide sequence ID" value="NZ_LVJW01000006.1"/>
</dbReference>
<dbReference type="PANTHER" id="PTHR40057">
    <property type="entry name" value="SLR1162 PROTEIN"/>
    <property type="match status" value="1"/>
</dbReference>
<accession>A0A1E2UMV7</accession>
<dbReference type="Gene3D" id="3.30.70.100">
    <property type="match status" value="1"/>
</dbReference>
<protein>
    <recommendedName>
        <fullName evidence="2">ABM domain-containing protein</fullName>
    </recommendedName>
</protein>
<evidence type="ECO:0000256" key="1">
    <source>
        <dbReference type="SAM" id="Phobius"/>
    </source>
</evidence>
<dbReference type="InterPro" id="IPR011008">
    <property type="entry name" value="Dimeric_a/b-barrel"/>
</dbReference>
<evidence type="ECO:0000259" key="2">
    <source>
        <dbReference type="Pfam" id="PF03992"/>
    </source>
</evidence>
<dbReference type="SUPFAM" id="SSF54909">
    <property type="entry name" value="Dimeric alpha+beta barrel"/>
    <property type="match status" value="1"/>
</dbReference>